<gene>
    <name evidence="7" type="ORF">C884_02381</name>
</gene>
<dbReference type="AlphaFoldDB" id="M2YDS7"/>
<keyword evidence="5" id="KW-0560">Oxidoreductase</keyword>
<dbReference type="InterPro" id="IPR051169">
    <property type="entry name" value="NADH-Q_oxidoreductase"/>
</dbReference>
<comment type="caution">
    <text evidence="7">The sequence shown here is derived from an EMBL/GenBank/DDBJ whole genome shotgun (WGS) entry which is preliminary data.</text>
</comment>
<dbReference type="GO" id="GO:0019646">
    <property type="term" value="P:aerobic electron transport chain"/>
    <property type="evidence" value="ECO:0007669"/>
    <property type="project" value="TreeGrafter"/>
</dbReference>
<dbReference type="Gene3D" id="3.50.50.100">
    <property type="match status" value="1"/>
</dbReference>
<evidence type="ECO:0000259" key="6">
    <source>
        <dbReference type="Pfam" id="PF07992"/>
    </source>
</evidence>
<name>M2YDS7_9MICC</name>
<evidence type="ECO:0000313" key="8">
    <source>
        <dbReference type="Proteomes" id="UP000009877"/>
    </source>
</evidence>
<keyword evidence="4" id="KW-0274">FAD</keyword>
<keyword evidence="3" id="KW-0285">Flavoprotein</keyword>
<accession>M2YDS7</accession>
<organism evidence="7 8">
    <name type="scientific">Kocuria palustris PEL</name>
    <dbReference type="NCBI Taxonomy" id="1236550"/>
    <lineage>
        <taxon>Bacteria</taxon>
        <taxon>Bacillati</taxon>
        <taxon>Actinomycetota</taxon>
        <taxon>Actinomycetes</taxon>
        <taxon>Micrococcales</taxon>
        <taxon>Micrococcaceae</taxon>
        <taxon>Kocuria</taxon>
    </lineage>
</organism>
<dbReference type="RefSeq" id="WP_006214432.1">
    <property type="nucleotide sequence ID" value="NZ_ANHZ02000008.1"/>
</dbReference>
<evidence type="ECO:0000256" key="5">
    <source>
        <dbReference type="ARBA" id="ARBA00023002"/>
    </source>
</evidence>
<comment type="cofactor">
    <cofactor evidence="1">
        <name>FAD</name>
        <dbReference type="ChEBI" id="CHEBI:57692"/>
    </cofactor>
</comment>
<evidence type="ECO:0000313" key="7">
    <source>
        <dbReference type="EMBL" id="EME36774.1"/>
    </source>
</evidence>
<dbReference type="SUPFAM" id="SSF51905">
    <property type="entry name" value="FAD/NAD(P)-binding domain"/>
    <property type="match status" value="1"/>
</dbReference>
<dbReference type="InterPro" id="IPR023753">
    <property type="entry name" value="FAD/NAD-binding_dom"/>
</dbReference>
<dbReference type="Proteomes" id="UP000009877">
    <property type="component" value="Unassembled WGS sequence"/>
</dbReference>
<keyword evidence="8" id="KW-1185">Reference proteome</keyword>
<proteinExistence type="inferred from homology"/>
<dbReference type="PANTHER" id="PTHR42913">
    <property type="entry name" value="APOPTOSIS-INDUCING FACTOR 1"/>
    <property type="match status" value="1"/>
</dbReference>
<dbReference type="PANTHER" id="PTHR42913:SF3">
    <property type="entry name" value="64 KDA MITOCHONDRIAL NADH DEHYDROGENASE (EUROFUNG)"/>
    <property type="match status" value="1"/>
</dbReference>
<evidence type="ECO:0000256" key="4">
    <source>
        <dbReference type="ARBA" id="ARBA00022827"/>
    </source>
</evidence>
<protein>
    <submittedName>
        <fullName evidence="7">NADH dehydrogenase</fullName>
    </submittedName>
</protein>
<dbReference type="PRINTS" id="PR00368">
    <property type="entry name" value="FADPNR"/>
</dbReference>
<dbReference type="EMBL" id="ANHZ02000008">
    <property type="protein sequence ID" value="EME36774.1"/>
    <property type="molecule type" value="Genomic_DNA"/>
</dbReference>
<reference evidence="7 8" key="1">
    <citation type="journal article" date="2014" name="Genome Announc.">
        <title>Draft Genome Sequence of Kocuria palustris PEL.</title>
        <authorList>
            <person name="Sharma G."/>
            <person name="Khatri I."/>
            <person name="Subramanian S."/>
        </authorList>
    </citation>
    <scope>NUCLEOTIDE SEQUENCE [LARGE SCALE GENOMIC DNA]</scope>
    <source>
        <strain evidence="7 8">PEL</strain>
    </source>
</reference>
<evidence type="ECO:0000256" key="2">
    <source>
        <dbReference type="ARBA" id="ARBA00005272"/>
    </source>
</evidence>
<dbReference type="InterPro" id="IPR036188">
    <property type="entry name" value="FAD/NAD-bd_sf"/>
</dbReference>
<feature type="domain" description="FAD/NAD(P)-binding" evidence="6">
    <location>
        <begin position="21"/>
        <end position="336"/>
    </location>
</feature>
<dbReference type="PRINTS" id="PR00411">
    <property type="entry name" value="PNDRDTASEI"/>
</dbReference>
<evidence type="ECO:0000256" key="1">
    <source>
        <dbReference type="ARBA" id="ARBA00001974"/>
    </source>
</evidence>
<dbReference type="Pfam" id="PF07992">
    <property type="entry name" value="Pyr_redox_2"/>
    <property type="match status" value="1"/>
</dbReference>
<evidence type="ECO:0000256" key="3">
    <source>
        <dbReference type="ARBA" id="ARBA00022630"/>
    </source>
</evidence>
<dbReference type="GO" id="GO:0003955">
    <property type="term" value="F:NAD(P)H dehydrogenase (quinone) activity"/>
    <property type="evidence" value="ECO:0007669"/>
    <property type="project" value="TreeGrafter"/>
</dbReference>
<dbReference type="STRING" id="71999.KPaMU14_08305"/>
<sequence length="454" mass="49438">MSPLSAFRRRIPAPDGMSWPHVVIIGGGFAGANAALELRDARVRVTLIDRNIYKTFQPLLYQVATGGLNPGDVTMVLRGLSRKAPNLRVRQGDVVGVDPQRRIVSVEDGGAQTQQISFDHLIIANGISANYFGTTGARRHAMPMYTRQDATAIRDRIFAELERSTRSDPDDFLHVSIVGGGATGVEVAGALADFRRDELMTMYPELDERVLQIRILQRGKDILKQFEDQKLRDYAADELRERGVELSTGQGVKAVGYDFVVLADDTVLESDITIWAAGTGPEKRVSEWGLPVTGRGALAVEETLQVKGHPGIYAAGDIASLDEPLAQLAQPAIQTGVHAARMVRAEVEGQPLRPFHYTNLGEAATIGRRAAIVVAPGEVAITGTAGWFAWLGIHVMKLMGGRNRRAVTMNLISLYAARSRHQPNPVTGNVDSMRAAAEFTEHSNRRRFGPGHQG</sequence>
<comment type="similarity">
    <text evidence="2">Belongs to the NADH dehydrogenase family.</text>
</comment>